<dbReference type="InterPro" id="IPR036282">
    <property type="entry name" value="Glutathione-S-Trfase_C_sf"/>
</dbReference>
<gene>
    <name evidence="4" type="primary">maiA</name>
    <name evidence="4" type="ORF">ENJ42_07105</name>
</gene>
<dbReference type="GO" id="GO:0005737">
    <property type="term" value="C:cytoplasm"/>
    <property type="evidence" value="ECO:0007669"/>
    <property type="project" value="InterPro"/>
</dbReference>
<comment type="similarity">
    <text evidence="1">Belongs to the GST superfamily. Zeta family.</text>
</comment>
<dbReference type="InterPro" id="IPR034330">
    <property type="entry name" value="GST_Zeta_C"/>
</dbReference>
<dbReference type="InterPro" id="IPR004045">
    <property type="entry name" value="Glutathione_S-Trfase_N"/>
</dbReference>
<dbReference type="SFLD" id="SFLDG00358">
    <property type="entry name" value="Main_(cytGST)"/>
    <property type="match status" value="1"/>
</dbReference>
<organism evidence="4">
    <name type="scientific">Hellea balneolensis</name>
    <dbReference type="NCBI Taxonomy" id="287478"/>
    <lineage>
        <taxon>Bacteria</taxon>
        <taxon>Pseudomonadati</taxon>
        <taxon>Pseudomonadota</taxon>
        <taxon>Alphaproteobacteria</taxon>
        <taxon>Maricaulales</taxon>
        <taxon>Robiginitomaculaceae</taxon>
        <taxon>Hellea</taxon>
    </lineage>
</organism>
<dbReference type="Gene3D" id="1.20.1050.10">
    <property type="match status" value="1"/>
</dbReference>
<name>A0A7C5R856_9PROT</name>
<feature type="domain" description="GST C-terminal" evidence="3">
    <location>
        <begin position="89"/>
        <end position="216"/>
    </location>
</feature>
<dbReference type="InterPro" id="IPR034333">
    <property type="entry name" value="GST_Zeta_N"/>
</dbReference>
<accession>A0A7C5R856</accession>
<evidence type="ECO:0000313" key="4">
    <source>
        <dbReference type="EMBL" id="HHL43365.1"/>
    </source>
</evidence>
<reference evidence="4" key="1">
    <citation type="journal article" date="2020" name="mSystems">
        <title>Genome- and Community-Level Interaction Insights into Carbon Utilization and Element Cycling Functions of Hydrothermarchaeota in Hydrothermal Sediment.</title>
        <authorList>
            <person name="Zhou Z."/>
            <person name="Liu Y."/>
            <person name="Xu W."/>
            <person name="Pan J."/>
            <person name="Luo Z.H."/>
            <person name="Li M."/>
        </authorList>
    </citation>
    <scope>NUCLEOTIDE SEQUENCE [LARGE SCALE GENOMIC DNA]</scope>
    <source>
        <strain evidence="4">HyVt-485</strain>
    </source>
</reference>
<dbReference type="SUPFAM" id="SSF47616">
    <property type="entry name" value="GST C-terminal domain-like"/>
    <property type="match status" value="1"/>
</dbReference>
<sequence length="219" mass="24794">MSRYILHNYFRSTTSLRVRVALNMKGLEYEYKAYALLDRAHKSETYLKLNPQGLVPALELSGETVLTQSMAILEYLDEVHPSPPLLPTDPLARARVRALSQIIAIDIHPINNLRVLKYLQDEFGADQQAKTKWFCHWAAAGMAALETRLGERETGTFCHGDTPTLADICLYAQMFNNQRFGLDISPYPRVENIYNNCAQIKEFADAAPLQQPDAPELKP</sequence>
<evidence type="ECO:0000259" key="2">
    <source>
        <dbReference type="PROSITE" id="PS50404"/>
    </source>
</evidence>
<dbReference type="InterPro" id="IPR005955">
    <property type="entry name" value="GST_Zeta"/>
</dbReference>
<dbReference type="SUPFAM" id="SSF52833">
    <property type="entry name" value="Thioredoxin-like"/>
    <property type="match status" value="1"/>
</dbReference>
<dbReference type="PANTHER" id="PTHR42673:SF21">
    <property type="entry name" value="GLUTATHIONE S-TRANSFERASE YFCF"/>
    <property type="match status" value="1"/>
</dbReference>
<dbReference type="PROSITE" id="PS50405">
    <property type="entry name" value="GST_CTER"/>
    <property type="match status" value="1"/>
</dbReference>
<keyword evidence="4" id="KW-0413">Isomerase</keyword>
<dbReference type="GO" id="GO:0006559">
    <property type="term" value="P:L-phenylalanine catabolic process"/>
    <property type="evidence" value="ECO:0007669"/>
    <property type="project" value="TreeGrafter"/>
</dbReference>
<dbReference type="InterPro" id="IPR040079">
    <property type="entry name" value="Glutathione_S-Trfase"/>
</dbReference>
<dbReference type="CDD" id="cd03042">
    <property type="entry name" value="GST_N_Zeta"/>
    <property type="match status" value="1"/>
</dbReference>
<evidence type="ECO:0000256" key="1">
    <source>
        <dbReference type="ARBA" id="ARBA00010007"/>
    </source>
</evidence>
<dbReference type="CDD" id="cd03191">
    <property type="entry name" value="GST_C_Zeta"/>
    <property type="match status" value="1"/>
</dbReference>
<dbReference type="Gene3D" id="3.40.30.10">
    <property type="entry name" value="Glutaredoxin"/>
    <property type="match status" value="1"/>
</dbReference>
<dbReference type="PROSITE" id="PS50404">
    <property type="entry name" value="GST_NTER"/>
    <property type="match status" value="1"/>
</dbReference>
<dbReference type="InterPro" id="IPR036249">
    <property type="entry name" value="Thioredoxin-like_sf"/>
</dbReference>
<dbReference type="GO" id="GO:0016034">
    <property type="term" value="F:maleylacetoacetate isomerase activity"/>
    <property type="evidence" value="ECO:0007669"/>
    <property type="project" value="UniProtKB-EC"/>
</dbReference>
<dbReference type="Pfam" id="PF02798">
    <property type="entry name" value="GST_N"/>
    <property type="match status" value="1"/>
</dbReference>
<dbReference type="GO" id="GO:0004364">
    <property type="term" value="F:glutathione transferase activity"/>
    <property type="evidence" value="ECO:0007669"/>
    <property type="project" value="TreeGrafter"/>
</dbReference>
<dbReference type="NCBIfam" id="TIGR01262">
    <property type="entry name" value="maiA"/>
    <property type="match status" value="1"/>
</dbReference>
<dbReference type="GO" id="GO:0006749">
    <property type="term" value="P:glutathione metabolic process"/>
    <property type="evidence" value="ECO:0007669"/>
    <property type="project" value="TreeGrafter"/>
</dbReference>
<evidence type="ECO:0000259" key="3">
    <source>
        <dbReference type="PROSITE" id="PS50405"/>
    </source>
</evidence>
<dbReference type="InterPro" id="IPR010987">
    <property type="entry name" value="Glutathione-S-Trfase_C-like"/>
</dbReference>
<dbReference type="EC" id="5.2.1.2" evidence="4"/>
<feature type="domain" description="GST N-terminal" evidence="2">
    <location>
        <begin position="2"/>
        <end position="84"/>
    </location>
</feature>
<dbReference type="PANTHER" id="PTHR42673">
    <property type="entry name" value="MALEYLACETOACETATE ISOMERASE"/>
    <property type="match status" value="1"/>
</dbReference>
<proteinExistence type="inferred from homology"/>
<comment type="caution">
    <text evidence="4">The sequence shown here is derived from an EMBL/GenBank/DDBJ whole genome shotgun (WGS) entry which is preliminary data.</text>
</comment>
<dbReference type="SFLD" id="SFLDS00019">
    <property type="entry name" value="Glutathione_Transferase_(cytos"/>
    <property type="match status" value="1"/>
</dbReference>
<dbReference type="Proteomes" id="UP000885830">
    <property type="component" value="Unassembled WGS sequence"/>
</dbReference>
<dbReference type="AlphaFoldDB" id="A0A7C5R856"/>
<dbReference type="EMBL" id="DRMJ01000368">
    <property type="protein sequence ID" value="HHL43365.1"/>
    <property type="molecule type" value="Genomic_DNA"/>
</dbReference>
<protein>
    <submittedName>
        <fullName evidence="4">Maleylacetoacetate isomerase</fullName>
        <ecNumber evidence="4">5.2.1.2</ecNumber>
    </submittedName>
</protein>